<feature type="domain" description="NIPSNAP" evidence="2">
    <location>
        <begin position="64"/>
        <end position="129"/>
    </location>
</feature>
<evidence type="ECO:0000313" key="3">
    <source>
        <dbReference type="EMBL" id="KAK3722313.1"/>
    </source>
</evidence>
<evidence type="ECO:0000259" key="2">
    <source>
        <dbReference type="Pfam" id="PF07978"/>
    </source>
</evidence>
<dbReference type="Gene3D" id="3.30.70.100">
    <property type="match status" value="1"/>
</dbReference>
<dbReference type="Pfam" id="PF07978">
    <property type="entry name" value="NIPSNAP"/>
    <property type="match status" value="1"/>
</dbReference>
<organism evidence="3 4">
    <name type="scientific">Elysia crispata</name>
    <name type="common">lettuce slug</name>
    <dbReference type="NCBI Taxonomy" id="231223"/>
    <lineage>
        <taxon>Eukaryota</taxon>
        <taxon>Metazoa</taxon>
        <taxon>Spiralia</taxon>
        <taxon>Lophotrochozoa</taxon>
        <taxon>Mollusca</taxon>
        <taxon>Gastropoda</taxon>
        <taxon>Heterobranchia</taxon>
        <taxon>Euthyneura</taxon>
        <taxon>Panpulmonata</taxon>
        <taxon>Sacoglossa</taxon>
        <taxon>Placobranchoidea</taxon>
        <taxon>Plakobranchidae</taxon>
        <taxon>Elysia</taxon>
    </lineage>
</organism>
<evidence type="ECO:0000313" key="4">
    <source>
        <dbReference type="Proteomes" id="UP001283361"/>
    </source>
</evidence>
<dbReference type="PANTHER" id="PTHR21017">
    <property type="entry name" value="NIPSNAP-RELATED"/>
    <property type="match status" value="1"/>
</dbReference>
<comment type="similarity">
    <text evidence="1">Belongs to the NipSnap family.</text>
</comment>
<dbReference type="InterPro" id="IPR012577">
    <property type="entry name" value="NIPSNAP"/>
</dbReference>
<dbReference type="SUPFAM" id="SSF54909">
    <property type="entry name" value="Dimeric alpha+beta barrel"/>
    <property type="match status" value="1"/>
</dbReference>
<gene>
    <name evidence="3" type="ORF">RRG08_041919</name>
</gene>
<dbReference type="Proteomes" id="UP001283361">
    <property type="component" value="Unassembled WGS sequence"/>
</dbReference>
<dbReference type="PANTHER" id="PTHR21017:SF19">
    <property type="entry name" value="PROTEIN NIPSNAP HOMOLOG 3B"/>
    <property type="match status" value="1"/>
</dbReference>
<dbReference type="EMBL" id="JAWDGP010007375">
    <property type="protein sequence ID" value="KAK3722313.1"/>
    <property type="molecule type" value="Genomic_DNA"/>
</dbReference>
<dbReference type="InterPro" id="IPR011008">
    <property type="entry name" value="Dimeric_a/b-barrel"/>
</dbReference>
<name>A0AAE0XWV9_9GAST</name>
<reference evidence="3" key="1">
    <citation type="journal article" date="2023" name="G3 (Bethesda)">
        <title>A reference genome for the long-term kleptoplast-retaining sea slug Elysia crispata morphotype clarki.</title>
        <authorList>
            <person name="Eastman K.E."/>
            <person name="Pendleton A.L."/>
            <person name="Shaikh M.A."/>
            <person name="Suttiyut T."/>
            <person name="Ogas R."/>
            <person name="Tomko P."/>
            <person name="Gavelis G."/>
            <person name="Widhalm J.R."/>
            <person name="Wisecaver J.H."/>
        </authorList>
    </citation>
    <scope>NUCLEOTIDE SEQUENCE</scope>
    <source>
        <strain evidence="3">ECLA1</strain>
    </source>
</reference>
<accession>A0AAE0XWV9</accession>
<keyword evidence="4" id="KW-1185">Reference proteome</keyword>
<dbReference type="AlphaFoldDB" id="A0AAE0XWV9"/>
<protein>
    <recommendedName>
        <fullName evidence="2">NIPSNAP domain-containing protein</fullName>
    </recommendedName>
</protein>
<proteinExistence type="inferred from homology"/>
<dbReference type="GO" id="GO:0000423">
    <property type="term" value="P:mitophagy"/>
    <property type="evidence" value="ECO:0007669"/>
    <property type="project" value="UniProtKB-ARBA"/>
</dbReference>
<sequence length="185" mass="20993">MCTKLLTPFTYAFIRGHASNVRPNFTCLKQRKLHTTETSSPSLYELRSYQTEPKDLRLLLIFSLIGFWTAEIGDALWQVVHLWEYANLQERAGVRKALAQDKAWASEFLSQAMPKMKLMKNHLVMPAPTTKLDLNFANDANAVYVLQTVQDADKFTSMSKSATGDEKLIGRFITLLGSGNTEFRL</sequence>
<dbReference type="InterPro" id="IPR051557">
    <property type="entry name" value="NipSnap_domain"/>
</dbReference>
<comment type="caution">
    <text evidence="3">The sequence shown here is derived from an EMBL/GenBank/DDBJ whole genome shotgun (WGS) entry which is preliminary data.</text>
</comment>
<evidence type="ECO:0000256" key="1">
    <source>
        <dbReference type="ARBA" id="ARBA00005291"/>
    </source>
</evidence>
<dbReference type="GO" id="GO:0005739">
    <property type="term" value="C:mitochondrion"/>
    <property type="evidence" value="ECO:0007669"/>
    <property type="project" value="TreeGrafter"/>
</dbReference>